<proteinExistence type="predicted"/>
<feature type="region of interest" description="Disordered" evidence="4">
    <location>
        <begin position="641"/>
        <end position="676"/>
    </location>
</feature>
<dbReference type="InterPro" id="IPR013783">
    <property type="entry name" value="Ig-like_fold"/>
</dbReference>
<feature type="domain" description="DUF5979" evidence="7">
    <location>
        <begin position="1531"/>
        <end position="1626"/>
    </location>
</feature>
<reference evidence="9" key="1">
    <citation type="journal article" date="2019" name="Int. J. Syst. Evol. Microbiol.">
        <title>The Global Catalogue of Microorganisms (GCM) 10K type strain sequencing project: providing services to taxonomists for standard genome sequencing and annotation.</title>
        <authorList>
            <consortium name="The Broad Institute Genomics Platform"/>
            <consortium name="The Broad Institute Genome Sequencing Center for Infectious Disease"/>
            <person name="Wu L."/>
            <person name="Ma J."/>
        </authorList>
    </citation>
    <scope>NUCLEOTIDE SEQUENCE [LARGE SCALE GENOMIC DNA]</scope>
    <source>
        <strain evidence="9">JCM 17021</strain>
    </source>
</reference>
<keyword evidence="5" id="KW-1133">Transmembrane helix</keyword>
<dbReference type="InterPro" id="IPR033764">
    <property type="entry name" value="Sdr_B"/>
</dbReference>
<evidence type="ECO:0000256" key="4">
    <source>
        <dbReference type="SAM" id="MobiDB-lite"/>
    </source>
</evidence>
<gene>
    <name evidence="8" type="ORF">GCM10022381_42090</name>
</gene>
<evidence type="ECO:0000313" key="8">
    <source>
        <dbReference type="EMBL" id="GAA3896214.1"/>
    </source>
</evidence>
<evidence type="ECO:0000256" key="2">
    <source>
        <dbReference type="ARBA" id="ARBA00022525"/>
    </source>
</evidence>
<dbReference type="Pfam" id="PF17210">
    <property type="entry name" value="SdrD_B"/>
    <property type="match status" value="1"/>
</dbReference>
<feature type="domain" description="SD-repeat containing protein B" evidence="6">
    <location>
        <begin position="756"/>
        <end position="816"/>
    </location>
</feature>
<feature type="transmembrane region" description="Helical" evidence="5">
    <location>
        <begin position="2594"/>
        <end position="2615"/>
    </location>
</feature>
<sequence>MIVQPESAVMLQPECALMLQPEGFEIKMNTLRVRARRQHPRVKAFAAALVSTALIASMFIVTAAPAAPAAAAGASVGTVSGTVFENFDSSGWKASAKTGVVDSLPVAGVTATAYDAQGDIVGSGVSAANGNYTINVVGAFSRDVRVEFSGWSEPLEPAFAAQGAAPQTGAAANDTSVQFLTLNAANNATGVDFGLVEPEQVVQANAPIATAIQSAGLTSGNAADLTAIVAQPWLLQGEATVTSSNVLDKLNNVATYSQVGSVWGMAYARQSNDLLVAASLKRMSALGALGLGGIYQTRNVVLPNGSVNPNAAPAGWFSFDGLPVANAGGAPLAIQAESGVKHVPTDAARGLGNAGNPIPDIEMFALSARVGLGGIATSPDGSRLFAANLYDGQVYAVDVANPAVAPTSTDRISTPVSATQAIWAVTTHDDRLYIGYVDTGDSAAGVADPGNSAKAKGIKAYVASIPLADIVNGSDASASWTTELTVDLGYTKGTNIVGWKTPNNSNMALVYPQISQWNSWTDLWTWTGATKGTVQLPAYAGQADLQHYPQAILSSIAFDGDGYLNLGFADRTSTQSGNTNYSATINHGTARWSAVSNGDILVAAPSAQWQAAGTTGCPTVKPATNYVLECNGKVGDRAVRKTTKSGQARTDTDKEGPVNGEFFNDRRDLGTGTSHNENALGAVVTYPGMGNGVATTAIDPRSGAYRSGLMWFDQDTGIADHGIDLMAGTGANGAPRFQKAGGLGGVALLAVAAPVEIGNRVWLDADLNGRQDADEPAINGAEVQLWTADVEGNPVDKVATRTTKTVDGQPGTYSFRTDDADVTAATNTHPFVANASYVLVFPANSGAVALAGPNAGNAGFVGLNWSDLQRTTAEVSVAPTATNGGTTELNDSNPDVTTGRYTLSVGGPGENNHSYDAGWYSANSYEVTKAFNPSNVALAADASYTFTVVGAKNFRGEERLAAGGPALPLGPGVPTDPQVTETALTLLSPNWALTTQKALPLGYQLVLQEQNATATSVTWNAPVTGNTAQGTVTITPKRGAAASARVTATNEFGSFTVKKTVSGAAASSVAPSVKFQLEYALDGGVTQTAWVSKDTPFSLGNVPLGATVKLKESNPIVTDPAIVPGVEWGTPTWTKPASVSGPDTDGWYSFTITAANRNLSLELNNVGIPSMGGFSILKYREAGEPLPDQAFGFQYKVGSGGTPVTLGPIKAGQSVSTPSTIIGGSTVFVREIAPSDSNAVKWDAPVWSGLPDGATGPDADGWYSFTFNPKASSPLELTARNKGSQQYGEFTFEKQVDITGTPDVADKKFLFKYRTAPPTDGTAPVFGGSTVIELSAGERWPALGLDPIQLPVGTTVEFFEARLDNTPGISWKTPTWTVNGAPATVVNGWTRFTIKPFATEGVEAIVATNHVEELEGFTLRKAFVGTGVDKVTTQEFPVQVQIDGGAVEDIVLDGDGTAWQREDLLEGTIVRVRELSPPDVTGIEWGDPIWTNGTGTVLTQDDDGWVEFEIGDASESAELTLTNTPTLLGEFQLKKTLAKIGEPTVPANYTFYYKIGSDPEEKIVLAAGEFSAVIGDLPIGTEVSVREAPPTPRADVAWTTEWKINGAETTPAGDGWVKFTISKTTTQFTIEARNTSTQLHGRFQVAKTVTGDGASLVPDDTPFIFEYTLNGGTRQRVTATPAAASEFIAGLPFGTTVTITEVLFPEIPGITFNPNPGWKLNGASVASPVTFTINGTDLVELSVENTAKLVKGSFELTKAITGDAANRIPANASFTVEYSIDGGGTWLALDTITKTRLTVVSPEFNEGTAVLVREVAPTDGVAFEWGDPEFFVDGASQGASAHLIITKDAVGPAITVALNNPALPLNGTFDVAKRVTGDFALTAPELAKRTFTAKWSGGGRTGSIALNAANGWKNGPGGAPFPAGTVITLTEGAVTGLPANVRFDGYSWLKDVPGVTVSANGKTATLTVATGDPAHLVLINEFPELKGTFNVEKIVDGAFKLTDAELKGLTFTVKYTTSTGVSGSLALNNAGDWKAAAGRMFSTGTKVTLTEVAVKQSTLSPHVKWDGYTWMPGSGYTVSKDGQRASVVIGDNTDVALTLRNTFPELKGSFAVQKFVDGDFELTDRELRAQTFVAAYTTSNGKSGTLDLNAKNGWSAVAGTLPVGTTVTLTEVTPTKLAPNVNWDEHHWMPAAGVSISKDGHTASLTVSADEPVVRLELKNTFTEPKNGFSVQKVVEGDFALTSPELAGLTFAVPYTASNGAKGSLELNAAGEWAAATGEEFPIGTKITVTEAEVAGLPAHVQWADYAWLDGSGYTVSKDKKSASFSITDELDELDELGEFVQPKLTLQNSFTEMHGGFSLTKKVTGAAAELVPNDLAFTAEFSLDNGASWAALPAVTKGKLVKGPSDIKLGTTVLIRETTPAAVPNVTWGAPVFSGTGITPGAAGAAGAPASFVVDSTATPVKVVLTNPTNPKNGQFQVTKKITGAGESLLKKNPSFTVKFSYDGQKTPGEFSIKAGEFASSEPIRSGTVVTITEVLPEDGLVEGASWGTPVFVRPDGTVLQNGATITIGADTVIALQLENPTRPELPETGSDVLGAGLMLMTLLAGVGGWLLLIERRRRRYGPMRS</sequence>
<keyword evidence="5" id="KW-0472">Membrane</keyword>
<protein>
    <submittedName>
        <fullName evidence="8">Uncharacterized protein</fullName>
    </submittedName>
</protein>
<keyword evidence="9" id="KW-1185">Reference proteome</keyword>
<feature type="domain" description="DUF5979" evidence="7">
    <location>
        <begin position="2229"/>
        <end position="2317"/>
    </location>
</feature>
<feature type="domain" description="DUF5979" evidence="7">
    <location>
        <begin position="2110"/>
        <end position="2223"/>
    </location>
</feature>
<evidence type="ECO:0000259" key="6">
    <source>
        <dbReference type="Pfam" id="PF17210"/>
    </source>
</evidence>
<dbReference type="SUPFAM" id="SSF117074">
    <property type="entry name" value="Hypothetical protein PA1324"/>
    <property type="match status" value="1"/>
</dbReference>
<feature type="domain" description="DUF5979" evidence="7">
    <location>
        <begin position="2477"/>
        <end position="2571"/>
    </location>
</feature>
<dbReference type="Gene3D" id="2.60.40.10">
    <property type="entry name" value="Immunoglobulins"/>
    <property type="match status" value="2"/>
</dbReference>
<evidence type="ECO:0000259" key="7">
    <source>
        <dbReference type="Pfam" id="PF19407"/>
    </source>
</evidence>
<evidence type="ECO:0000256" key="1">
    <source>
        <dbReference type="ARBA" id="ARBA00004613"/>
    </source>
</evidence>
<accession>A0ABP7L9J7</accession>
<dbReference type="EMBL" id="BAABCN010000018">
    <property type="protein sequence ID" value="GAA3896214.1"/>
    <property type="molecule type" value="Genomic_DNA"/>
</dbReference>
<feature type="domain" description="DUF5979" evidence="7">
    <location>
        <begin position="1055"/>
        <end position="1139"/>
    </location>
</feature>
<dbReference type="Proteomes" id="UP001501803">
    <property type="component" value="Unassembled WGS sequence"/>
</dbReference>
<evidence type="ECO:0000256" key="5">
    <source>
        <dbReference type="SAM" id="Phobius"/>
    </source>
</evidence>
<comment type="subcellular location">
    <subcellularLocation>
        <location evidence="1">Secreted</location>
    </subcellularLocation>
</comment>
<dbReference type="Pfam" id="PF19407">
    <property type="entry name" value="DUF5979"/>
    <property type="match status" value="9"/>
</dbReference>
<feature type="transmembrane region" description="Helical" evidence="5">
    <location>
        <begin position="44"/>
        <end position="67"/>
    </location>
</feature>
<feature type="domain" description="DUF5979" evidence="7">
    <location>
        <begin position="1869"/>
        <end position="1968"/>
    </location>
</feature>
<comment type="caution">
    <text evidence="8">The sequence shown here is derived from an EMBL/GenBank/DDBJ whole genome shotgun (WGS) entry which is preliminary data.</text>
</comment>
<feature type="domain" description="DUF5979" evidence="7">
    <location>
        <begin position="1643"/>
        <end position="1746"/>
    </location>
</feature>
<keyword evidence="2" id="KW-0964">Secreted</keyword>
<feature type="domain" description="DUF5979" evidence="7">
    <location>
        <begin position="2358"/>
        <end position="2456"/>
    </location>
</feature>
<name>A0ABP7L9J7_9MICO</name>
<feature type="domain" description="DUF5979" evidence="7">
    <location>
        <begin position="1989"/>
        <end position="2103"/>
    </location>
</feature>
<dbReference type="InterPro" id="IPR046022">
    <property type="entry name" value="DUF5979"/>
</dbReference>
<keyword evidence="5" id="KW-0812">Transmembrane</keyword>
<keyword evidence="3" id="KW-0732">Signal</keyword>
<organism evidence="8 9">
    <name type="scientific">Leifsonia kafniensis</name>
    <dbReference type="NCBI Taxonomy" id="475957"/>
    <lineage>
        <taxon>Bacteria</taxon>
        <taxon>Bacillati</taxon>
        <taxon>Actinomycetota</taxon>
        <taxon>Actinomycetes</taxon>
        <taxon>Micrococcales</taxon>
        <taxon>Microbacteriaceae</taxon>
        <taxon>Leifsonia</taxon>
    </lineage>
</organism>
<evidence type="ECO:0000313" key="9">
    <source>
        <dbReference type="Proteomes" id="UP001501803"/>
    </source>
</evidence>
<dbReference type="SUPFAM" id="SSF63829">
    <property type="entry name" value="Calcium-dependent phosphotriesterase"/>
    <property type="match status" value="1"/>
</dbReference>
<evidence type="ECO:0000256" key="3">
    <source>
        <dbReference type="ARBA" id="ARBA00022729"/>
    </source>
</evidence>